<sequence length="276" mass="31431">MNQDVLYDSELISFSRKTNLFPDNDFFNLHIHDDYELYCFISGDAYFVIEGNRYPLTPGCIVIIRPSEFHRVYVSSSVPYERFVVQFSKKLINSFDRDGTLLIPYHDRPLGRDNLYPPSKFNGILPIDLLNTAAEKENDTAVVRIKVISSLIMLLSRILVAFRDSQGNSAELLTPERIIDYISRNLNSDLSLSTLSGKFFMSESQLSRIVKQATGHSVGEYISIKRLHCAKSLLSAGEPAGNVYLSCGFRDYSTFFRAYKKLFGTNPKSDMGRENR</sequence>
<dbReference type="Pfam" id="PF02311">
    <property type="entry name" value="AraC_binding"/>
    <property type="match status" value="1"/>
</dbReference>
<dbReference type="EMBL" id="JALEMU010000024">
    <property type="protein sequence ID" value="MCI5754925.1"/>
    <property type="molecule type" value="Genomic_DNA"/>
</dbReference>
<dbReference type="Gene3D" id="1.10.10.60">
    <property type="entry name" value="Homeodomain-like"/>
    <property type="match status" value="2"/>
</dbReference>
<dbReference type="InterPro" id="IPR037923">
    <property type="entry name" value="HTH-like"/>
</dbReference>
<dbReference type="PROSITE" id="PS01124">
    <property type="entry name" value="HTH_ARAC_FAMILY_2"/>
    <property type="match status" value="1"/>
</dbReference>
<dbReference type="Pfam" id="PF12833">
    <property type="entry name" value="HTH_18"/>
    <property type="match status" value="1"/>
</dbReference>
<proteinExistence type="predicted"/>
<dbReference type="GO" id="GO:0043565">
    <property type="term" value="F:sequence-specific DNA binding"/>
    <property type="evidence" value="ECO:0007669"/>
    <property type="project" value="InterPro"/>
</dbReference>
<evidence type="ECO:0000256" key="3">
    <source>
        <dbReference type="ARBA" id="ARBA00023163"/>
    </source>
</evidence>
<dbReference type="Gene3D" id="2.60.120.10">
    <property type="entry name" value="Jelly Rolls"/>
    <property type="match status" value="1"/>
</dbReference>
<dbReference type="Proteomes" id="UP001139365">
    <property type="component" value="Unassembled WGS sequence"/>
</dbReference>
<dbReference type="PANTHER" id="PTHR43280:SF34">
    <property type="entry name" value="ARAC-FAMILY TRANSCRIPTIONAL REGULATOR"/>
    <property type="match status" value="1"/>
</dbReference>
<dbReference type="SMART" id="SM00342">
    <property type="entry name" value="HTH_ARAC"/>
    <property type="match status" value="1"/>
</dbReference>
<feature type="domain" description="HTH araC/xylS-type" evidence="4">
    <location>
        <begin position="176"/>
        <end position="273"/>
    </location>
</feature>
<dbReference type="InterPro" id="IPR014710">
    <property type="entry name" value="RmlC-like_jellyroll"/>
</dbReference>
<evidence type="ECO:0000313" key="5">
    <source>
        <dbReference type="EMBL" id="MCI5754925.1"/>
    </source>
</evidence>
<dbReference type="SUPFAM" id="SSF46689">
    <property type="entry name" value="Homeodomain-like"/>
    <property type="match status" value="2"/>
</dbReference>
<protein>
    <submittedName>
        <fullName evidence="5">AraC family transcriptional regulator</fullName>
    </submittedName>
</protein>
<evidence type="ECO:0000259" key="4">
    <source>
        <dbReference type="PROSITE" id="PS01124"/>
    </source>
</evidence>
<evidence type="ECO:0000256" key="2">
    <source>
        <dbReference type="ARBA" id="ARBA00023125"/>
    </source>
</evidence>
<dbReference type="InterPro" id="IPR003313">
    <property type="entry name" value="AraC-bd"/>
</dbReference>
<reference evidence="5 6" key="1">
    <citation type="submission" date="2022-03" db="EMBL/GenBank/DDBJ databases">
        <title>Metagenome-assembled genomes from swine fecal metagenomes.</title>
        <authorList>
            <person name="Holman D.B."/>
            <person name="Kommadath A."/>
        </authorList>
    </citation>
    <scope>NUCLEOTIDE SEQUENCE [LARGE SCALE GENOMIC DNA]</scope>
    <source>
        <strain evidence="5">SUG147</strain>
    </source>
</reference>
<dbReference type="AlphaFoldDB" id="A0AAE3FGC4"/>
<accession>A0AAE3FGC4</accession>
<gene>
    <name evidence="5" type="ORF">MR241_01370</name>
</gene>
<comment type="caution">
    <text evidence="5">The sequence shown here is derived from an EMBL/GenBank/DDBJ whole genome shotgun (WGS) entry which is preliminary data.</text>
</comment>
<dbReference type="GO" id="GO:0003700">
    <property type="term" value="F:DNA-binding transcription factor activity"/>
    <property type="evidence" value="ECO:0007669"/>
    <property type="project" value="InterPro"/>
</dbReference>
<keyword evidence="3" id="KW-0804">Transcription</keyword>
<dbReference type="SUPFAM" id="SSF51215">
    <property type="entry name" value="Regulatory protein AraC"/>
    <property type="match status" value="1"/>
</dbReference>
<evidence type="ECO:0000313" key="6">
    <source>
        <dbReference type="Proteomes" id="UP001139365"/>
    </source>
</evidence>
<dbReference type="PANTHER" id="PTHR43280">
    <property type="entry name" value="ARAC-FAMILY TRANSCRIPTIONAL REGULATOR"/>
    <property type="match status" value="1"/>
</dbReference>
<dbReference type="InterPro" id="IPR018060">
    <property type="entry name" value="HTH_AraC"/>
</dbReference>
<dbReference type="InterPro" id="IPR009057">
    <property type="entry name" value="Homeodomain-like_sf"/>
</dbReference>
<keyword evidence="2" id="KW-0238">DNA-binding</keyword>
<evidence type="ECO:0000256" key="1">
    <source>
        <dbReference type="ARBA" id="ARBA00023015"/>
    </source>
</evidence>
<keyword evidence="1" id="KW-0805">Transcription regulation</keyword>
<name>A0AAE3FGC4_9BACT</name>
<organism evidence="5 6">
    <name type="scientific">Candidatus Colimorpha enterica</name>
    <dbReference type="NCBI Taxonomy" id="3083063"/>
    <lineage>
        <taxon>Bacteria</taxon>
        <taxon>Pseudomonadati</taxon>
        <taxon>Bacteroidota</taxon>
        <taxon>Bacteroidia</taxon>
        <taxon>Bacteroidales</taxon>
        <taxon>Candidatus Colimorpha</taxon>
    </lineage>
</organism>